<dbReference type="EMBL" id="BPLR01019671">
    <property type="protein sequence ID" value="GIX70354.1"/>
    <property type="molecule type" value="Genomic_DNA"/>
</dbReference>
<evidence type="ECO:0000313" key="2">
    <source>
        <dbReference type="Proteomes" id="UP001054945"/>
    </source>
</evidence>
<proteinExistence type="predicted"/>
<sequence>MGQLPAARVTPTRVFNRVGVDFCGPFEIKNFTGRSKQLEEVRPAEVYSDNGNAVLIWCQSRIKKVFLKSLFKFKSAEEIQNYMANEGVKWFFNLPTTLEVYGNLVSNLLNTI</sequence>
<name>A0AAV4MEB6_CAEEX</name>
<gene>
    <name evidence="1" type="ORF">CEXT_57211</name>
</gene>
<dbReference type="Proteomes" id="UP001054945">
    <property type="component" value="Unassembled WGS sequence"/>
</dbReference>
<keyword evidence="2" id="KW-1185">Reference proteome</keyword>
<reference evidence="1 2" key="1">
    <citation type="submission" date="2021-06" db="EMBL/GenBank/DDBJ databases">
        <title>Caerostris extrusa draft genome.</title>
        <authorList>
            <person name="Kono N."/>
            <person name="Arakawa K."/>
        </authorList>
    </citation>
    <scope>NUCLEOTIDE SEQUENCE [LARGE SCALE GENOMIC DNA]</scope>
</reference>
<organism evidence="1 2">
    <name type="scientific">Caerostris extrusa</name>
    <name type="common">Bark spider</name>
    <name type="synonym">Caerostris bankana</name>
    <dbReference type="NCBI Taxonomy" id="172846"/>
    <lineage>
        <taxon>Eukaryota</taxon>
        <taxon>Metazoa</taxon>
        <taxon>Ecdysozoa</taxon>
        <taxon>Arthropoda</taxon>
        <taxon>Chelicerata</taxon>
        <taxon>Arachnida</taxon>
        <taxon>Araneae</taxon>
        <taxon>Araneomorphae</taxon>
        <taxon>Entelegynae</taxon>
        <taxon>Araneoidea</taxon>
        <taxon>Araneidae</taxon>
        <taxon>Caerostris</taxon>
    </lineage>
</organism>
<protein>
    <submittedName>
        <fullName evidence="1">Uncharacterized protein</fullName>
    </submittedName>
</protein>
<accession>A0AAV4MEB6</accession>
<evidence type="ECO:0000313" key="1">
    <source>
        <dbReference type="EMBL" id="GIX70354.1"/>
    </source>
</evidence>
<comment type="caution">
    <text evidence="1">The sequence shown here is derived from an EMBL/GenBank/DDBJ whole genome shotgun (WGS) entry which is preliminary data.</text>
</comment>
<dbReference type="AlphaFoldDB" id="A0AAV4MEB6"/>